<dbReference type="AlphaFoldDB" id="A0A841RNL1"/>
<gene>
    <name evidence="1" type="ORF">GGQ92_002900</name>
</gene>
<organism evidence="1 2">
    <name type="scientific">Gracilibacillus halotolerans</name>
    <dbReference type="NCBI Taxonomy" id="74386"/>
    <lineage>
        <taxon>Bacteria</taxon>
        <taxon>Bacillati</taxon>
        <taxon>Bacillota</taxon>
        <taxon>Bacilli</taxon>
        <taxon>Bacillales</taxon>
        <taxon>Bacillaceae</taxon>
        <taxon>Gracilibacillus</taxon>
    </lineage>
</organism>
<dbReference type="Proteomes" id="UP000572212">
    <property type="component" value="Unassembled WGS sequence"/>
</dbReference>
<name>A0A841RNL1_9BACI</name>
<dbReference type="Pfam" id="PF14044">
    <property type="entry name" value="NETI"/>
    <property type="match status" value="1"/>
</dbReference>
<protein>
    <recommendedName>
        <fullName evidence="3">NETI protein</fullName>
    </recommendedName>
</protein>
<evidence type="ECO:0000313" key="2">
    <source>
        <dbReference type="Proteomes" id="UP000572212"/>
    </source>
</evidence>
<evidence type="ECO:0008006" key="3">
    <source>
        <dbReference type="Google" id="ProtNLM"/>
    </source>
</evidence>
<dbReference type="RefSeq" id="WP_184250421.1">
    <property type="nucleotide sequence ID" value="NZ_BAAACU010000030.1"/>
</dbReference>
<evidence type="ECO:0000313" key="1">
    <source>
        <dbReference type="EMBL" id="MBB6514079.1"/>
    </source>
</evidence>
<reference evidence="1 2" key="1">
    <citation type="submission" date="2020-08" db="EMBL/GenBank/DDBJ databases">
        <title>Genomic Encyclopedia of Type Strains, Phase IV (KMG-IV): sequencing the most valuable type-strain genomes for metagenomic binning, comparative biology and taxonomic classification.</title>
        <authorList>
            <person name="Goeker M."/>
        </authorList>
    </citation>
    <scope>NUCLEOTIDE SEQUENCE [LARGE SCALE GENOMIC DNA]</scope>
    <source>
        <strain evidence="1 2">DSM 11805</strain>
    </source>
</reference>
<keyword evidence="2" id="KW-1185">Reference proteome</keyword>
<accession>A0A841RNL1</accession>
<comment type="caution">
    <text evidence="1">The sequence shown here is derived from an EMBL/GenBank/DDBJ whole genome shotgun (WGS) entry which is preliminary data.</text>
</comment>
<dbReference type="EMBL" id="JACHON010000022">
    <property type="protein sequence ID" value="MBB6514079.1"/>
    <property type="molecule type" value="Genomic_DNA"/>
</dbReference>
<sequence>MSKKQKKQKKKKFEVGENETIEECLNRMKKEGYTPTRRIEKPIFREEGNSVIPVDKTVIFEAVALESEH</sequence>
<dbReference type="InterPro" id="IPR025930">
    <property type="entry name" value="NETI"/>
</dbReference>
<proteinExistence type="predicted"/>